<organism evidence="2 3">
    <name type="scientific">Escherichia marmotae</name>
    <dbReference type="NCBI Taxonomy" id="1499973"/>
    <lineage>
        <taxon>Bacteria</taxon>
        <taxon>Pseudomonadati</taxon>
        <taxon>Pseudomonadota</taxon>
        <taxon>Gammaproteobacteria</taxon>
        <taxon>Enterobacterales</taxon>
        <taxon>Enterobacteriaceae</taxon>
        <taxon>Escherichia</taxon>
    </lineage>
</organism>
<gene>
    <name evidence="2" type="ORF">HV245_23760</name>
</gene>
<keyword evidence="1" id="KW-0472">Membrane</keyword>
<protein>
    <submittedName>
        <fullName evidence="2">Uncharacterized protein</fullName>
    </submittedName>
</protein>
<dbReference type="EMBL" id="JABXPT010000029">
    <property type="protein sequence ID" value="MBA7901118.1"/>
    <property type="molecule type" value="Genomic_DNA"/>
</dbReference>
<dbReference type="AlphaFoldDB" id="A0A7W3APE4"/>
<dbReference type="Proteomes" id="UP000518474">
    <property type="component" value="Unassembled WGS sequence"/>
</dbReference>
<evidence type="ECO:0000313" key="3">
    <source>
        <dbReference type="Proteomes" id="UP000518474"/>
    </source>
</evidence>
<sequence length="82" mass="9130">MTETGYTPEKKPEYRLPEQTGIKGVFFLLQDGAAKKQSAGHRLSALAWLGLAWLGLAWLGLAWLGNIVMLGLIKRNNIHKKI</sequence>
<keyword evidence="1" id="KW-0812">Transmembrane</keyword>
<evidence type="ECO:0000313" key="2">
    <source>
        <dbReference type="EMBL" id="MBA7901118.1"/>
    </source>
</evidence>
<proteinExistence type="predicted"/>
<comment type="caution">
    <text evidence="2">The sequence shown here is derived from an EMBL/GenBank/DDBJ whole genome shotgun (WGS) entry which is preliminary data.</text>
</comment>
<reference evidence="2 3" key="1">
    <citation type="submission" date="2020-06" db="EMBL/GenBank/DDBJ databases">
        <title>REHAB project genomes.</title>
        <authorList>
            <person name="Shaw L.P."/>
        </authorList>
    </citation>
    <scope>NUCLEOTIDE SEQUENCE [LARGE SCALE GENOMIC DNA]</scope>
    <source>
        <strain evidence="2 3">RHBSTW-00604</strain>
    </source>
</reference>
<accession>A0A7W3APE4</accession>
<evidence type="ECO:0000256" key="1">
    <source>
        <dbReference type="SAM" id="Phobius"/>
    </source>
</evidence>
<feature type="transmembrane region" description="Helical" evidence="1">
    <location>
        <begin position="45"/>
        <end position="73"/>
    </location>
</feature>
<keyword evidence="1" id="KW-1133">Transmembrane helix</keyword>
<dbReference type="RefSeq" id="WP_181479349.1">
    <property type="nucleotide sequence ID" value="NZ_CP056698.1"/>
</dbReference>
<name>A0A7W3APE4_9ESCH</name>